<accession>A0A090WU59</accession>
<dbReference type="EMBL" id="BBNU01000011">
    <property type="protein sequence ID" value="GAL80526.1"/>
    <property type="molecule type" value="Genomic_DNA"/>
</dbReference>
<dbReference type="EMBL" id="BBNQ01000028">
    <property type="protein sequence ID" value="GAL64971.1"/>
    <property type="molecule type" value="Genomic_DNA"/>
</dbReference>
<evidence type="ECO:0000313" key="2">
    <source>
        <dbReference type="EMBL" id="GAL80526.1"/>
    </source>
</evidence>
<reference evidence="3 4" key="1">
    <citation type="journal article" date="2014" name="Genome Announc.">
        <title>Draft Genome Sequences of Marine Flavobacterium Algibacter lectus Strains SS8 and NR4.</title>
        <authorList>
            <person name="Takatani N."/>
            <person name="Nakanishi M."/>
            <person name="Meirelles P."/>
            <person name="Mino S."/>
            <person name="Suda W."/>
            <person name="Oshima K."/>
            <person name="Hattori M."/>
            <person name="Ohkuma M."/>
            <person name="Hosokawa M."/>
            <person name="Miyashita K."/>
            <person name="Thompson F.L."/>
            <person name="Niwa A."/>
            <person name="Sawabe T."/>
            <person name="Sawabe T."/>
        </authorList>
    </citation>
    <scope>NUCLEOTIDE SEQUENCE [LARGE SCALE GENOMIC DNA]</scope>
    <source>
        <strain evidence="2">JCM 19274</strain>
        <strain evidence="1 4">JCM 19300</strain>
        <strain evidence="3">JCM19274</strain>
    </source>
</reference>
<dbReference type="RefSeq" id="WP_227806043.1">
    <property type="nucleotide sequence ID" value="NZ_BBNQ01000028.1"/>
</dbReference>
<protein>
    <recommendedName>
        <fullName evidence="5">Clp ATPase C-terminal domain-containing protein</fullName>
    </recommendedName>
</protein>
<evidence type="ECO:0008006" key="5">
    <source>
        <dbReference type="Google" id="ProtNLM"/>
    </source>
</evidence>
<dbReference type="AlphaFoldDB" id="A0A090WU59"/>
<dbReference type="Proteomes" id="UP000029644">
    <property type="component" value="Unassembled WGS sequence"/>
</dbReference>
<sequence length="43" mass="5069">MIRNQLKRPLAKMIIADEIKPPQVVEIKLEDNIVKFIPKQNKK</sequence>
<evidence type="ECO:0000313" key="4">
    <source>
        <dbReference type="Proteomes" id="UP000029644"/>
    </source>
</evidence>
<gene>
    <name evidence="2" type="ORF">JCM19274_1152</name>
    <name evidence="1" type="ORF">JCM19300_2200</name>
</gene>
<dbReference type="Proteomes" id="UP000029643">
    <property type="component" value="Unassembled WGS sequence"/>
</dbReference>
<name>A0A090WU59_9FLAO</name>
<evidence type="ECO:0000313" key="1">
    <source>
        <dbReference type="EMBL" id="GAL64971.1"/>
    </source>
</evidence>
<evidence type="ECO:0000313" key="3">
    <source>
        <dbReference type="Proteomes" id="UP000029643"/>
    </source>
</evidence>
<organism evidence="2 3">
    <name type="scientific">Algibacter lectus</name>
    <dbReference type="NCBI Taxonomy" id="221126"/>
    <lineage>
        <taxon>Bacteria</taxon>
        <taxon>Pseudomonadati</taxon>
        <taxon>Bacteroidota</taxon>
        <taxon>Flavobacteriia</taxon>
        <taxon>Flavobacteriales</taxon>
        <taxon>Flavobacteriaceae</taxon>
        <taxon>Algibacter</taxon>
    </lineage>
</organism>
<comment type="caution">
    <text evidence="2">The sequence shown here is derived from an EMBL/GenBank/DDBJ whole genome shotgun (WGS) entry which is preliminary data.</text>
</comment>
<proteinExistence type="predicted"/>